<evidence type="ECO:0000256" key="2">
    <source>
        <dbReference type="ARBA" id="ARBA00022598"/>
    </source>
</evidence>
<proteinExistence type="inferred from homology"/>
<organism evidence="5 6">
    <name type="scientific">Floricoccus tropicus</name>
    <dbReference type="NCBI Taxonomy" id="1859473"/>
    <lineage>
        <taxon>Bacteria</taxon>
        <taxon>Bacillati</taxon>
        <taxon>Bacillota</taxon>
        <taxon>Bacilli</taxon>
        <taxon>Lactobacillales</taxon>
        <taxon>Streptococcaceae</taxon>
        <taxon>Floricoccus</taxon>
    </lineage>
</organism>
<dbReference type="Pfam" id="PF00501">
    <property type="entry name" value="AMP-binding"/>
    <property type="match status" value="1"/>
</dbReference>
<evidence type="ECO:0000313" key="5">
    <source>
        <dbReference type="EMBL" id="OFI48195.1"/>
    </source>
</evidence>
<dbReference type="RefSeq" id="WP_070793204.1">
    <property type="nucleotide sequence ID" value="NZ_MKIR01000026.1"/>
</dbReference>
<keyword evidence="6" id="KW-1185">Reference proteome</keyword>
<feature type="domain" description="AMP-dependent synthetase/ligase" evidence="3">
    <location>
        <begin position="126"/>
        <end position="322"/>
    </location>
</feature>
<dbReference type="SUPFAM" id="SSF56801">
    <property type="entry name" value="Acetyl-CoA synthetase-like"/>
    <property type="match status" value="1"/>
</dbReference>
<sequence length="452" mass="52117">MNTIYRRIDEWKCRDKDIALIFKNGENITYSQLKKEIDIQIQIIKDFEKDNKINNQVIALPMSFRLSTVSKLFAIIKLNKVFVPLASDIEIQKYSTIGNQFHSSLFWDEEGKLHQVNWDAGKYEFPEKTLFIGFTSGTTGQQKGFVRDHESWVETFQAFEEQNFPFRAKHVACLSPLNYSLGLYVLCQSLYLGQSFLMDNDSFKDILALNLDKTEMYGVPSILRINFLKNSNISQQNFRLFLSGEPVNQDLRDDFYLRFPKAELVDFYGTSEASFIAMNRKKKPEINESGIIFPNVTVDIENAKDGIGEIFIKSPMSFMGYYNKGIFKEAKQPIFTGDLGFVKNNSIYNIGRIDSRINRGGEKIFPKYLEALLIEHPAIKDILIVGQEDFILGQKVKAYIIFSKDNRLSIDQINKYLKQKAKRKSVIDSISEVKEFSINPSGKRSLKIEQVD</sequence>
<dbReference type="Pfam" id="PF13193">
    <property type="entry name" value="AMP-binding_C"/>
    <property type="match status" value="1"/>
</dbReference>
<feature type="domain" description="AMP-binding enzyme C-terminal" evidence="4">
    <location>
        <begin position="369"/>
        <end position="443"/>
    </location>
</feature>
<keyword evidence="2" id="KW-0436">Ligase</keyword>
<dbReference type="OrthoDB" id="9765680at2"/>
<dbReference type="EMBL" id="MKIR01000026">
    <property type="protein sequence ID" value="OFI48195.1"/>
    <property type="molecule type" value="Genomic_DNA"/>
</dbReference>
<dbReference type="Proteomes" id="UP000178622">
    <property type="component" value="Unassembled WGS sequence"/>
</dbReference>
<gene>
    <name evidence="5" type="ORF">BG261_07895</name>
</gene>
<dbReference type="InterPro" id="IPR042099">
    <property type="entry name" value="ANL_N_sf"/>
</dbReference>
<comment type="caution">
    <text evidence="5">The sequence shown here is derived from an EMBL/GenBank/DDBJ whole genome shotgun (WGS) entry which is preliminary data.</text>
</comment>
<accession>A0A1E8GIX9</accession>
<comment type="similarity">
    <text evidence="1">Belongs to the ATP-dependent AMP-binding enzyme family.</text>
</comment>
<dbReference type="STRING" id="1859473.BG261_07895"/>
<evidence type="ECO:0000256" key="1">
    <source>
        <dbReference type="ARBA" id="ARBA00006432"/>
    </source>
</evidence>
<dbReference type="InterPro" id="IPR045851">
    <property type="entry name" value="AMP-bd_C_sf"/>
</dbReference>
<dbReference type="Gene3D" id="3.30.300.30">
    <property type="match status" value="1"/>
</dbReference>
<dbReference type="AlphaFoldDB" id="A0A1E8GIX9"/>
<reference evidence="6" key="1">
    <citation type="submission" date="2016-09" db="EMBL/GenBank/DDBJ databases">
        <title>Draft genome sequence of a novel species of the family Streptococcaceae isolated from flowers.</title>
        <authorList>
            <person name="Chuah L.-O."/>
            <person name="Yap K.-P."/>
            <person name="Thong K.L."/>
            <person name="Liong M.T."/>
            <person name="Ahmad R."/>
            <person name="Rusul G."/>
        </authorList>
    </citation>
    <scope>NUCLEOTIDE SEQUENCE [LARGE SCALE GENOMIC DNA]</scope>
    <source>
        <strain evidence="6">DF1</strain>
    </source>
</reference>
<evidence type="ECO:0008006" key="7">
    <source>
        <dbReference type="Google" id="ProtNLM"/>
    </source>
</evidence>
<evidence type="ECO:0000259" key="3">
    <source>
        <dbReference type="Pfam" id="PF00501"/>
    </source>
</evidence>
<name>A0A1E8GIX9_9LACT</name>
<evidence type="ECO:0000259" key="4">
    <source>
        <dbReference type="Pfam" id="PF13193"/>
    </source>
</evidence>
<dbReference type="InterPro" id="IPR025110">
    <property type="entry name" value="AMP-bd_C"/>
</dbReference>
<dbReference type="GO" id="GO:0031956">
    <property type="term" value="F:medium-chain fatty acid-CoA ligase activity"/>
    <property type="evidence" value="ECO:0007669"/>
    <property type="project" value="TreeGrafter"/>
</dbReference>
<dbReference type="PANTHER" id="PTHR43201:SF5">
    <property type="entry name" value="MEDIUM-CHAIN ACYL-COA LIGASE ACSF2, MITOCHONDRIAL"/>
    <property type="match status" value="1"/>
</dbReference>
<dbReference type="PANTHER" id="PTHR43201">
    <property type="entry name" value="ACYL-COA SYNTHETASE"/>
    <property type="match status" value="1"/>
</dbReference>
<protein>
    <recommendedName>
        <fullName evidence="7">AMP-dependent synthetase/ligase domain-containing protein</fullName>
    </recommendedName>
</protein>
<dbReference type="InterPro" id="IPR000873">
    <property type="entry name" value="AMP-dep_synth/lig_dom"/>
</dbReference>
<dbReference type="GO" id="GO:0006631">
    <property type="term" value="P:fatty acid metabolic process"/>
    <property type="evidence" value="ECO:0007669"/>
    <property type="project" value="TreeGrafter"/>
</dbReference>
<dbReference type="Gene3D" id="3.40.50.12780">
    <property type="entry name" value="N-terminal domain of ligase-like"/>
    <property type="match status" value="1"/>
</dbReference>
<evidence type="ECO:0000313" key="6">
    <source>
        <dbReference type="Proteomes" id="UP000178622"/>
    </source>
</evidence>